<sequence>MTEDTNWTDAQAALDHQAKQDLIVMLGLHPDDVSFVEPSEQPSARQPRRDRHAPSSKEIPLPQLAATPARALRLWRSSAFEPREMRFIAAYSKALGDLAQTPETFRAVVLRSLTSTAIARVLSDEVGETPRDRDVDRHVPAFTTILDFLREVAISTYEGQPIHTNVVIGTDGKPGDHSILLDHYQDRGAYPWYPALGASRSTAICVDKFARVTGIEDLNEPTLHPDNAAWYPAELARLAAYSRVHRTPAFSIQHSGDIAVLISGELTYAFRRGSWRAFPRASLSTRRLAYPGVNDAILEALVDASFNRHGATIAIVEQARLPDFEEACRLEPALVQPKNRWDLEPAEHRDVRARLIARGSRSVKFHELSRDRRLELLNMDGATIVLSDGTLIAAGAIVSVPGGGGGGRRAAAQRLSHYGSAFKVSQDGAIELFRAGGNNAPSKPVVTLG</sequence>
<dbReference type="Proteomes" id="UP000224915">
    <property type="component" value="Unassembled WGS sequence"/>
</dbReference>
<dbReference type="SUPFAM" id="SSF143597">
    <property type="entry name" value="YojJ-like"/>
    <property type="match status" value="1"/>
</dbReference>
<evidence type="ECO:0000313" key="2">
    <source>
        <dbReference type="EMBL" id="PFG18539.1"/>
    </source>
</evidence>
<dbReference type="RefSeq" id="WP_143556818.1">
    <property type="nucleotide sequence ID" value="NZ_PDJD01000001.1"/>
</dbReference>
<gene>
    <name evidence="2" type="ORF">ATL40_0077</name>
</gene>
<dbReference type="EMBL" id="PDJD01000001">
    <property type="protein sequence ID" value="PFG18539.1"/>
    <property type="molecule type" value="Genomic_DNA"/>
</dbReference>
<dbReference type="OrthoDB" id="5472034at2"/>
<evidence type="ECO:0000313" key="3">
    <source>
        <dbReference type="Proteomes" id="UP000224915"/>
    </source>
</evidence>
<evidence type="ECO:0000256" key="1">
    <source>
        <dbReference type="SAM" id="MobiDB-lite"/>
    </source>
</evidence>
<protein>
    <submittedName>
        <fullName evidence="2">Uncharacterized protein</fullName>
    </submittedName>
</protein>
<reference evidence="2 3" key="1">
    <citation type="submission" date="2017-10" db="EMBL/GenBank/DDBJ databases">
        <title>Sequencing the genomes of 1000 actinobacteria strains.</title>
        <authorList>
            <person name="Klenk H.-P."/>
        </authorList>
    </citation>
    <scope>NUCLEOTIDE SEQUENCE [LARGE SCALE GENOMIC DNA]</scope>
    <source>
        <strain evidence="2 3">DSM 21801</strain>
    </source>
</reference>
<proteinExistence type="predicted"/>
<organism evidence="2 3">
    <name type="scientific">Serinibacter salmoneus</name>
    <dbReference type="NCBI Taxonomy" id="556530"/>
    <lineage>
        <taxon>Bacteria</taxon>
        <taxon>Bacillati</taxon>
        <taxon>Actinomycetota</taxon>
        <taxon>Actinomycetes</taxon>
        <taxon>Micrococcales</taxon>
        <taxon>Beutenbergiaceae</taxon>
        <taxon>Serinibacter</taxon>
    </lineage>
</organism>
<dbReference type="AlphaFoldDB" id="A0A2A9CY82"/>
<dbReference type="InterPro" id="IPR036888">
    <property type="entry name" value="DNA_integrity_DisA_N_sf"/>
</dbReference>
<accession>A0A2A9CY82</accession>
<feature type="region of interest" description="Disordered" evidence="1">
    <location>
        <begin position="37"/>
        <end position="61"/>
    </location>
</feature>
<comment type="caution">
    <text evidence="2">The sequence shown here is derived from an EMBL/GenBank/DDBJ whole genome shotgun (WGS) entry which is preliminary data.</text>
</comment>
<keyword evidence="3" id="KW-1185">Reference proteome</keyword>
<name>A0A2A9CY82_9MICO</name>